<dbReference type="SUPFAM" id="SSF46689">
    <property type="entry name" value="Homeodomain-like"/>
    <property type="match status" value="1"/>
</dbReference>
<dbReference type="InterPro" id="IPR006600">
    <property type="entry name" value="HTH_CenpB_DNA-bd_dom"/>
</dbReference>
<dbReference type="PANTHER" id="PTHR19303:SF57">
    <property type="entry name" value="HTH CENPB-TYPE DOMAIN-CONTAINING PROTEIN"/>
    <property type="match status" value="1"/>
</dbReference>
<dbReference type="Pfam" id="PF03221">
    <property type="entry name" value="HTH_Tnp_Tc5"/>
    <property type="match status" value="1"/>
</dbReference>
<reference evidence="4" key="1">
    <citation type="submission" date="2018-07" db="EMBL/GenBank/DDBJ databases">
        <title>Annotation of Aphanomyces astaci genome assembly.</title>
        <authorList>
            <person name="Studholme D.J."/>
        </authorList>
    </citation>
    <scope>NUCLEOTIDE SEQUENCE [LARGE SCALE GENOMIC DNA]</scope>
    <source>
        <strain evidence="4">Pc</strain>
    </source>
</reference>
<feature type="compositionally biased region" description="Basic and acidic residues" evidence="2">
    <location>
        <begin position="683"/>
        <end position="695"/>
    </location>
</feature>
<feature type="domain" description="HTH CENPB-type" evidence="3">
    <location>
        <begin position="305"/>
        <end position="376"/>
    </location>
</feature>
<name>A0A3R7ZAL4_APHAT</name>
<dbReference type="Proteomes" id="UP000284702">
    <property type="component" value="Unassembled WGS sequence"/>
</dbReference>
<sequence>MICDDSGRLAGSAPIQGQFCWTVDDQPHEYKIANRKTGKLDLGFSVAASTRFLAQLIASHRDVAMYFFKRHLEARHMFLTDIDKPVRDVNVYFIGRRVYKSCQRGLGWQAALAEFSMSNVSNERQFCRMKNILYSTWQDWRLREAKILSSTRHGRHATLGGQGHKELIPFTDDIVVYMRKRPEEEKYVRVFHLMQWVKRNHMSWLTEYFSDKNSEVVACATFRRLLLRFAERHRFRLREPCISKVSQQVLHEVWLGYAATLWNKYEPYEKLPILNLQYSESSPLKSSTIYKYQKMKAQTGSITIKKRGAKPFMPPDMEDDLVSWIEAMQRSGWPVERYEVILKASHIMSYHVGVACSLGRGWFARFESRHHDLSARVAQKLSHARNCVTKEGIVKYFYDLVKGCLGFKCTAGDVYNVDETSFKTKGGSQKVIAIRGSKNVWRGEQSDSYHLTIVAAVAADGTPVPPAFILPGKSCARGVLDDCPVPGALVSAAPKGFMNSDLFDSWLESFGEWKLRERAARPALLVLDNCSSHLSENSLTICEAYGIYLARLPPNATHLLQPLDVALFRTFKRTIARAVTQRLQSLNVTTLPRQAAIHIAGEAFNAVFPAVNGVQEQNKSVVNGFSTCGIWPLSLPKMFRRLSMAKANSVSDDRGNAPWLKTKTYARHEVLTLPPKMKGRKRVQTELEWHTRDQLHASAAKPTKRKK</sequence>
<dbReference type="InterPro" id="IPR009057">
    <property type="entry name" value="Homeodomain-like_sf"/>
</dbReference>
<dbReference type="Gene3D" id="3.30.420.10">
    <property type="entry name" value="Ribonuclease H-like superfamily/Ribonuclease H"/>
    <property type="match status" value="1"/>
</dbReference>
<protein>
    <recommendedName>
        <fullName evidence="3">HTH CENPB-type domain-containing protein</fullName>
    </recommendedName>
</protein>
<dbReference type="InterPro" id="IPR036397">
    <property type="entry name" value="RNaseH_sf"/>
</dbReference>
<dbReference type="Gene3D" id="1.10.10.60">
    <property type="entry name" value="Homeodomain-like"/>
    <property type="match status" value="1"/>
</dbReference>
<evidence type="ECO:0000259" key="3">
    <source>
        <dbReference type="PROSITE" id="PS51253"/>
    </source>
</evidence>
<dbReference type="VEuPathDB" id="FungiDB:H257_13067"/>
<accession>A0A3R7ZAL4</accession>
<gene>
    <name evidence="4" type="ORF">B5M09_011896</name>
</gene>
<keyword evidence="5" id="KW-1185">Reference proteome</keyword>
<feature type="region of interest" description="Disordered" evidence="2">
    <location>
        <begin position="676"/>
        <end position="707"/>
    </location>
</feature>
<dbReference type="GO" id="GO:0003677">
    <property type="term" value="F:DNA binding"/>
    <property type="evidence" value="ECO:0007669"/>
    <property type="project" value="UniProtKB-KW"/>
</dbReference>
<dbReference type="PANTHER" id="PTHR19303">
    <property type="entry name" value="TRANSPOSON"/>
    <property type="match status" value="1"/>
</dbReference>
<comment type="caution">
    <text evidence="4">The sequence shown here is derived from an EMBL/GenBank/DDBJ whole genome shotgun (WGS) entry which is preliminary data.</text>
</comment>
<evidence type="ECO:0000256" key="2">
    <source>
        <dbReference type="SAM" id="MobiDB-lite"/>
    </source>
</evidence>
<keyword evidence="1" id="KW-0238">DNA-binding</keyword>
<dbReference type="GO" id="GO:0005634">
    <property type="term" value="C:nucleus"/>
    <property type="evidence" value="ECO:0007669"/>
    <property type="project" value="TreeGrafter"/>
</dbReference>
<dbReference type="Pfam" id="PF03184">
    <property type="entry name" value="DDE_1"/>
    <property type="match status" value="1"/>
</dbReference>
<dbReference type="InterPro" id="IPR050863">
    <property type="entry name" value="CenT-Element_Derived"/>
</dbReference>
<dbReference type="VEuPathDB" id="FungiDB:H257_13066"/>
<dbReference type="AlphaFoldDB" id="A0A3R7ZAL4"/>
<proteinExistence type="predicted"/>
<evidence type="ECO:0000313" key="5">
    <source>
        <dbReference type="Proteomes" id="UP000284702"/>
    </source>
</evidence>
<evidence type="ECO:0000256" key="1">
    <source>
        <dbReference type="ARBA" id="ARBA00023125"/>
    </source>
</evidence>
<evidence type="ECO:0000313" key="4">
    <source>
        <dbReference type="EMBL" id="RQM23497.1"/>
    </source>
</evidence>
<dbReference type="PROSITE" id="PS51253">
    <property type="entry name" value="HTH_CENPB"/>
    <property type="match status" value="1"/>
</dbReference>
<organism evidence="4 5">
    <name type="scientific">Aphanomyces astaci</name>
    <name type="common">Crayfish plague agent</name>
    <dbReference type="NCBI Taxonomy" id="112090"/>
    <lineage>
        <taxon>Eukaryota</taxon>
        <taxon>Sar</taxon>
        <taxon>Stramenopiles</taxon>
        <taxon>Oomycota</taxon>
        <taxon>Saprolegniomycetes</taxon>
        <taxon>Saprolegniales</taxon>
        <taxon>Verrucalvaceae</taxon>
        <taxon>Aphanomyces</taxon>
    </lineage>
</organism>
<dbReference type="InterPro" id="IPR004875">
    <property type="entry name" value="DDE_SF_endonuclease_dom"/>
</dbReference>
<dbReference type="EMBL" id="MZMZ02002951">
    <property type="protein sequence ID" value="RQM23497.1"/>
    <property type="molecule type" value="Genomic_DNA"/>
</dbReference>